<evidence type="ECO:0000313" key="3">
    <source>
        <dbReference type="Proteomes" id="UP001183629"/>
    </source>
</evidence>
<accession>A0AAE4CR87</accession>
<comment type="caution">
    <text evidence="2">The sequence shown here is derived from an EMBL/GenBank/DDBJ whole genome shotgun (WGS) entry which is preliminary data.</text>
</comment>
<dbReference type="InterPro" id="IPR058548">
    <property type="entry name" value="MlaB-like_STAS"/>
</dbReference>
<dbReference type="EMBL" id="JAVDYC010000001">
    <property type="protein sequence ID" value="MDR7322586.1"/>
    <property type="molecule type" value="Genomic_DNA"/>
</dbReference>
<sequence length="85" mass="9105">MAGSRTDPSLLSGSQRAPAAIDEHPDTWLDVRHVGFFGAAGIHALVRAHRHATGLGRRFGLRGVHGITEQVLAIADLEHVIPAIR</sequence>
<dbReference type="Gene3D" id="3.30.750.24">
    <property type="entry name" value="STAS domain"/>
    <property type="match status" value="1"/>
</dbReference>
<gene>
    <name evidence="2" type="ORF">J2S44_002836</name>
</gene>
<dbReference type="AlphaFoldDB" id="A0AAE4CR87"/>
<name>A0AAE4CR87_9ACTN</name>
<dbReference type="InterPro" id="IPR036513">
    <property type="entry name" value="STAS_dom_sf"/>
</dbReference>
<evidence type="ECO:0000313" key="2">
    <source>
        <dbReference type="EMBL" id="MDR7322586.1"/>
    </source>
</evidence>
<dbReference type="Proteomes" id="UP001183629">
    <property type="component" value="Unassembled WGS sequence"/>
</dbReference>
<dbReference type="SUPFAM" id="SSF52091">
    <property type="entry name" value="SpoIIaa-like"/>
    <property type="match status" value="1"/>
</dbReference>
<proteinExistence type="predicted"/>
<dbReference type="Pfam" id="PF13466">
    <property type="entry name" value="STAS_2"/>
    <property type="match status" value="1"/>
</dbReference>
<feature type="domain" description="MlaB-like STAS" evidence="1">
    <location>
        <begin position="20"/>
        <end position="77"/>
    </location>
</feature>
<dbReference type="RefSeq" id="WP_310413193.1">
    <property type="nucleotide sequence ID" value="NZ_JAVDYC010000001.1"/>
</dbReference>
<reference evidence="2 3" key="1">
    <citation type="submission" date="2023-07" db="EMBL/GenBank/DDBJ databases">
        <title>Sequencing the genomes of 1000 actinobacteria strains.</title>
        <authorList>
            <person name="Klenk H.-P."/>
        </authorList>
    </citation>
    <scope>NUCLEOTIDE SEQUENCE [LARGE SCALE GENOMIC DNA]</scope>
    <source>
        <strain evidence="2 3">DSM 44711</strain>
    </source>
</reference>
<keyword evidence="3" id="KW-1185">Reference proteome</keyword>
<evidence type="ECO:0000259" key="1">
    <source>
        <dbReference type="Pfam" id="PF13466"/>
    </source>
</evidence>
<organism evidence="2 3">
    <name type="scientific">Catenuloplanes niger</name>
    <dbReference type="NCBI Taxonomy" id="587534"/>
    <lineage>
        <taxon>Bacteria</taxon>
        <taxon>Bacillati</taxon>
        <taxon>Actinomycetota</taxon>
        <taxon>Actinomycetes</taxon>
        <taxon>Micromonosporales</taxon>
        <taxon>Micromonosporaceae</taxon>
        <taxon>Catenuloplanes</taxon>
    </lineage>
</organism>
<protein>
    <submittedName>
        <fullName evidence="2">Anti-anti-sigma regulatory factor</fullName>
    </submittedName>
</protein>